<dbReference type="Pfam" id="PF04333">
    <property type="entry name" value="MlaA"/>
    <property type="match status" value="1"/>
</dbReference>
<dbReference type="PANTHER" id="PTHR30035:SF3">
    <property type="entry name" value="INTERMEMBRANE PHOSPHOLIPID TRANSPORT SYSTEM LIPOPROTEIN MLAA"/>
    <property type="match status" value="1"/>
</dbReference>
<dbReference type="PRINTS" id="PR01805">
    <property type="entry name" value="VACJLIPOPROT"/>
</dbReference>
<dbReference type="GO" id="GO:0016020">
    <property type="term" value="C:membrane"/>
    <property type="evidence" value="ECO:0007669"/>
    <property type="project" value="InterPro"/>
</dbReference>
<feature type="region of interest" description="Disordered" evidence="3">
    <location>
        <begin position="361"/>
        <end position="439"/>
    </location>
</feature>
<dbReference type="InterPro" id="IPR007428">
    <property type="entry name" value="MlaA"/>
</dbReference>
<feature type="compositionally biased region" description="Low complexity" evidence="3">
    <location>
        <begin position="361"/>
        <end position="371"/>
    </location>
</feature>
<evidence type="ECO:0000256" key="3">
    <source>
        <dbReference type="SAM" id="MobiDB-lite"/>
    </source>
</evidence>
<proteinExistence type="inferred from homology"/>
<feature type="compositionally biased region" description="Pro residues" evidence="3">
    <location>
        <begin position="70"/>
        <end position="83"/>
    </location>
</feature>
<feature type="compositionally biased region" description="Pro residues" evidence="3">
    <location>
        <begin position="411"/>
        <end position="423"/>
    </location>
</feature>
<reference evidence="4 5" key="1">
    <citation type="submission" date="2020-08" db="EMBL/GenBank/DDBJ databases">
        <authorList>
            <person name="Liu G."/>
            <person name="Sun C."/>
        </authorList>
    </citation>
    <scope>NUCLEOTIDE SEQUENCE [LARGE SCALE GENOMIC DNA]</scope>
    <source>
        <strain evidence="4 5">OT19</strain>
    </source>
</reference>
<evidence type="ECO:0000256" key="1">
    <source>
        <dbReference type="ARBA" id="ARBA00010634"/>
    </source>
</evidence>
<evidence type="ECO:0000256" key="2">
    <source>
        <dbReference type="ARBA" id="ARBA00022729"/>
    </source>
</evidence>
<name>A0A7G6VVU4_9SPHN</name>
<evidence type="ECO:0000313" key="4">
    <source>
        <dbReference type="EMBL" id="QNE05859.1"/>
    </source>
</evidence>
<evidence type="ECO:0000313" key="5">
    <source>
        <dbReference type="Proteomes" id="UP000515297"/>
    </source>
</evidence>
<dbReference type="Proteomes" id="UP000515297">
    <property type="component" value="Chromosome"/>
</dbReference>
<dbReference type="EMBL" id="CP060052">
    <property type="protein sequence ID" value="QNE05859.1"/>
    <property type="molecule type" value="Genomic_DNA"/>
</dbReference>
<keyword evidence="4" id="KW-0449">Lipoprotein</keyword>
<keyword evidence="2" id="KW-0732">Signal</keyword>
<organism evidence="4 5">
    <name type="scientific">Croceicoccus marinus</name>
    <dbReference type="NCBI Taxonomy" id="450378"/>
    <lineage>
        <taxon>Bacteria</taxon>
        <taxon>Pseudomonadati</taxon>
        <taxon>Pseudomonadota</taxon>
        <taxon>Alphaproteobacteria</taxon>
        <taxon>Sphingomonadales</taxon>
        <taxon>Erythrobacteraceae</taxon>
        <taxon>Croceicoccus</taxon>
    </lineage>
</organism>
<protein>
    <submittedName>
        <fullName evidence="4">VacJ family lipoprotein</fullName>
    </submittedName>
</protein>
<dbReference type="PANTHER" id="PTHR30035">
    <property type="entry name" value="LIPOPROTEIN VACJ-RELATED"/>
    <property type="match status" value="1"/>
</dbReference>
<comment type="similarity">
    <text evidence="1">Belongs to the MlaA family.</text>
</comment>
<dbReference type="AlphaFoldDB" id="A0A7G6VVU4"/>
<gene>
    <name evidence="4" type="ORF">H4O24_04100</name>
</gene>
<sequence>MVITGLAAAIAMGGAGVSGDAGFARRLHEGGTSRAAVAMAAPLPAELVQALERKRFDMQPRLALVQDIPDPGPAPVPGQPEIPPATTEDQDAPPPADGGEIIVQGEVGAPRGDPAERVNALSYEVVDAVDEAVVEPIATAYGSSIPEPIRDGVDNFLSNLGEPVSALHYLLQLKPGRALQTLGRFAINTTIGIGGLFDVAAKEPFYLEHQPNGLANTLGYYGVGPGPYLYLPLIGSTTVRDLIGRTVDLAVLPTVIGKPLNSPYYVIPAGTLNSLNDRIDKDAQIASVREKCGDPYAAERDLYLIQREAEIEALRGNANPDLGEIGERLQFNCDIEISDTPSGVTQQTDFVRESTTLIDGSAGSKAAAEGGFDAASEPQQSAPDAAPVDPQPSYEPAPAAEPASGYEPAPAAEPAPQPAPAPQPVLQSRPVVQPLPSGA</sequence>
<dbReference type="GO" id="GO:0120010">
    <property type="term" value="P:intermembrane phospholipid transfer"/>
    <property type="evidence" value="ECO:0007669"/>
    <property type="project" value="TreeGrafter"/>
</dbReference>
<feature type="compositionally biased region" description="Low complexity" evidence="3">
    <location>
        <begin position="396"/>
        <end position="410"/>
    </location>
</feature>
<dbReference type="RefSeq" id="WP_185884910.1">
    <property type="nucleotide sequence ID" value="NZ_CP060052.1"/>
</dbReference>
<accession>A0A7G6VVU4</accession>
<feature type="region of interest" description="Disordered" evidence="3">
    <location>
        <begin position="66"/>
        <end position="96"/>
    </location>
</feature>